<feature type="chain" id="PRO_5046613835" evidence="1">
    <location>
        <begin position="16"/>
        <end position="204"/>
    </location>
</feature>
<evidence type="ECO:0000313" key="2">
    <source>
        <dbReference type="EMBL" id="CAH2057226.1"/>
    </source>
</evidence>
<feature type="non-terminal residue" evidence="2">
    <location>
        <position position="204"/>
    </location>
</feature>
<sequence>MFKLLLCVVFAVAAAEPDVLLTPGYAHTYLQPATTTITRHASTVTNTPYYSYPFGIEHFIKKRSADLYGNYLTGQYWDVPYSVPTVFRNTAFVHNPVLSTAHLIKKRSLLAPYIASPYTSYIAPGAISYSSVLHDTSLPYLSAYSTPHFIKKRSAVWAAPSTYLASSPLASTYWASSPLSYSSAIYPSTPYWSSYTAGIPFIKK</sequence>
<feature type="signal peptide" evidence="1">
    <location>
        <begin position="1"/>
        <end position="15"/>
    </location>
</feature>
<gene>
    <name evidence="2" type="ORF">IPOD504_LOCUS10094</name>
</gene>
<organism evidence="2 3">
    <name type="scientific">Iphiclides podalirius</name>
    <name type="common">scarce swallowtail</name>
    <dbReference type="NCBI Taxonomy" id="110791"/>
    <lineage>
        <taxon>Eukaryota</taxon>
        <taxon>Metazoa</taxon>
        <taxon>Ecdysozoa</taxon>
        <taxon>Arthropoda</taxon>
        <taxon>Hexapoda</taxon>
        <taxon>Insecta</taxon>
        <taxon>Pterygota</taxon>
        <taxon>Neoptera</taxon>
        <taxon>Endopterygota</taxon>
        <taxon>Lepidoptera</taxon>
        <taxon>Glossata</taxon>
        <taxon>Ditrysia</taxon>
        <taxon>Papilionoidea</taxon>
        <taxon>Papilionidae</taxon>
        <taxon>Papilioninae</taxon>
        <taxon>Iphiclides</taxon>
    </lineage>
</organism>
<evidence type="ECO:0000313" key="3">
    <source>
        <dbReference type="Proteomes" id="UP000837857"/>
    </source>
</evidence>
<name>A0ABN8IH01_9NEOP</name>
<keyword evidence="3" id="KW-1185">Reference proteome</keyword>
<proteinExistence type="predicted"/>
<keyword evidence="1" id="KW-0732">Signal</keyword>
<accession>A0ABN8IH01</accession>
<dbReference type="EMBL" id="OW152836">
    <property type="protein sequence ID" value="CAH2057226.1"/>
    <property type="molecule type" value="Genomic_DNA"/>
</dbReference>
<dbReference type="Proteomes" id="UP000837857">
    <property type="component" value="Chromosome 24"/>
</dbReference>
<protein>
    <submittedName>
        <fullName evidence="2">Uncharacterized protein</fullName>
    </submittedName>
</protein>
<evidence type="ECO:0000256" key="1">
    <source>
        <dbReference type="SAM" id="SignalP"/>
    </source>
</evidence>
<reference evidence="2" key="1">
    <citation type="submission" date="2022-03" db="EMBL/GenBank/DDBJ databases">
        <authorList>
            <person name="Martin H S."/>
        </authorList>
    </citation>
    <scope>NUCLEOTIDE SEQUENCE</scope>
</reference>